<dbReference type="RefSeq" id="WP_122318141.1">
    <property type="nucleotide sequence ID" value="NZ_RBRE01000089.1"/>
</dbReference>
<evidence type="ECO:0000313" key="2">
    <source>
        <dbReference type="EMBL" id="RMQ41276.1"/>
    </source>
</evidence>
<gene>
    <name evidence="2" type="ORF">ALQ04_03979</name>
</gene>
<organism evidence="2 3">
    <name type="scientific">Pseudomonas cichorii</name>
    <dbReference type="NCBI Taxonomy" id="36746"/>
    <lineage>
        <taxon>Bacteria</taxon>
        <taxon>Pseudomonadati</taxon>
        <taxon>Pseudomonadota</taxon>
        <taxon>Gammaproteobacteria</taxon>
        <taxon>Pseudomonadales</taxon>
        <taxon>Pseudomonadaceae</taxon>
        <taxon>Pseudomonas</taxon>
    </lineage>
</organism>
<reference evidence="2 3" key="1">
    <citation type="submission" date="2018-08" db="EMBL/GenBank/DDBJ databases">
        <title>Recombination of ecologically and evolutionarily significant loci maintains genetic cohesion in the Pseudomonas syringae species complex.</title>
        <authorList>
            <person name="Dillon M."/>
            <person name="Thakur S."/>
            <person name="Almeida R.N.D."/>
            <person name="Weir B.S."/>
            <person name="Guttman D.S."/>
        </authorList>
    </citation>
    <scope>NUCLEOTIDE SEQUENCE [LARGE SCALE GENOMIC DNA]</scope>
    <source>
        <strain evidence="2 3">ICMP 3353</strain>
    </source>
</reference>
<dbReference type="EMBL" id="RBRE01000089">
    <property type="protein sequence ID" value="RMQ41276.1"/>
    <property type="molecule type" value="Genomic_DNA"/>
</dbReference>
<dbReference type="OrthoDB" id="8914001at2"/>
<dbReference type="AlphaFoldDB" id="A0A3M4LIG5"/>
<keyword evidence="1" id="KW-0233">DNA recombination</keyword>
<dbReference type="InterPro" id="IPR013762">
    <property type="entry name" value="Integrase-like_cat_sf"/>
</dbReference>
<dbReference type="GO" id="GO:0006310">
    <property type="term" value="P:DNA recombination"/>
    <property type="evidence" value="ECO:0007669"/>
    <property type="project" value="UniProtKB-KW"/>
</dbReference>
<protein>
    <submittedName>
        <fullName evidence="2">Site-specific recombinase, phage integrase family domain-containing protein</fullName>
    </submittedName>
</protein>
<dbReference type="Gene3D" id="1.10.443.10">
    <property type="entry name" value="Intergrase catalytic core"/>
    <property type="match status" value="1"/>
</dbReference>
<dbReference type="InterPro" id="IPR011010">
    <property type="entry name" value="DNA_brk_join_enz"/>
</dbReference>
<evidence type="ECO:0000313" key="3">
    <source>
        <dbReference type="Proteomes" id="UP000277236"/>
    </source>
</evidence>
<comment type="caution">
    <text evidence="2">The sequence shown here is derived from an EMBL/GenBank/DDBJ whole genome shotgun (WGS) entry which is preliminary data.</text>
</comment>
<dbReference type="GO" id="GO:0003677">
    <property type="term" value="F:DNA binding"/>
    <property type="evidence" value="ECO:0007669"/>
    <property type="project" value="InterPro"/>
</dbReference>
<dbReference type="SUPFAM" id="SSF56349">
    <property type="entry name" value="DNA breaking-rejoining enzymes"/>
    <property type="match status" value="1"/>
</dbReference>
<name>A0A3M4LIG5_PSECI</name>
<sequence>MQLPPELDFLNQFFIDPSIALRQADWLLSDFDDNYWAYSFGFKKPKIIDWNVEMDDGSRLIDPKNRELLDGLKYFITGVTNSTSQTVTRTSATSTRVYDFNRALHIVDFLLLNAKNFQLAKHGLAGLGRDALKLTLAELCSNRSTAEAVYGWSKRLSLYCLNLTLQTSASDIDSALKEFPDLNKISSDQIENNTLEIPLEIIPRVRAALYVNDIYRRSEKGYTPNSVKISNLIYRNTLKGRLEIKPTADILSTRTCDYFTRELLPITVTTGNQESIAMADFYQFRRTLYSLGTLHELGLPAPSVEDLDATRKLLLETGKLGRFRTLPSKVVFGAVRNAIEFHIKHGKSLIDGICKVALHCKLKGISTSELTDDVVRKIIGEDLRKLGVEGLGLSRRVIGTAHLEPIKGSTSEYYSDLRANKGLLELIKVYFGSTQIIVGALMGRRVGELKDLHASNCLDVSEQWLVFLNRKSSRNLFGIRQTEVRPIEPIAVKMIKSLVRMQKILKRLGYIDELTTLFSSPSISGDLSLANANSYNYNQNLDFFCDYFETETNEDGKRYYIRQHQLRRFFALLFFYSSSFGGLETLQWMLGHTDAEHVWHYITEAIDGATLAGAKVQYVAEALHSGDIESFESLAALVTARYGTENFTLADTNELEEYLADLMEEGAITIEPEFFEDGDGQRFKVIAKVIGVDA</sequence>
<accession>A0A3M4LIG5</accession>
<proteinExistence type="predicted"/>
<dbReference type="Proteomes" id="UP000277236">
    <property type="component" value="Unassembled WGS sequence"/>
</dbReference>
<evidence type="ECO:0000256" key="1">
    <source>
        <dbReference type="ARBA" id="ARBA00023172"/>
    </source>
</evidence>
<dbReference type="GO" id="GO:0015074">
    <property type="term" value="P:DNA integration"/>
    <property type="evidence" value="ECO:0007669"/>
    <property type="project" value="InterPro"/>
</dbReference>